<proteinExistence type="predicted"/>
<organism evidence="1">
    <name type="scientific">marine sediment metagenome</name>
    <dbReference type="NCBI Taxonomy" id="412755"/>
    <lineage>
        <taxon>unclassified sequences</taxon>
        <taxon>metagenomes</taxon>
        <taxon>ecological metagenomes</taxon>
    </lineage>
</organism>
<dbReference type="AlphaFoldDB" id="A0A0F9URB2"/>
<name>A0A0F9URB2_9ZZZZ</name>
<evidence type="ECO:0000313" key="1">
    <source>
        <dbReference type="EMBL" id="KKN95680.1"/>
    </source>
</evidence>
<comment type="caution">
    <text evidence="1">The sequence shown here is derived from an EMBL/GenBank/DDBJ whole genome shotgun (WGS) entry which is preliminary data.</text>
</comment>
<protein>
    <submittedName>
        <fullName evidence="1">Uncharacterized protein</fullName>
    </submittedName>
</protein>
<reference evidence="1" key="1">
    <citation type="journal article" date="2015" name="Nature">
        <title>Complex archaea that bridge the gap between prokaryotes and eukaryotes.</title>
        <authorList>
            <person name="Spang A."/>
            <person name="Saw J.H."/>
            <person name="Jorgensen S.L."/>
            <person name="Zaremba-Niedzwiedzka K."/>
            <person name="Martijn J."/>
            <person name="Lind A.E."/>
            <person name="van Eijk R."/>
            <person name="Schleper C."/>
            <person name="Guy L."/>
            <person name="Ettema T.J."/>
        </authorList>
    </citation>
    <scope>NUCLEOTIDE SEQUENCE</scope>
</reference>
<dbReference type="EMBL" id="LAZR01000069">
    <property type="protein sequence ID" value="KKN95680.1"/>
    <property type="molecule type" value="Genomic_DNA"/>
</dbReference>
<accession>A0A0F9URB2</accession>
<gene>
    <name evidence="1" type="ORF">LCGC14_0175490</name>
</gene>
<sequence length="58" mass="6563">MADVEYAYICNNSGCPSSFIRFKNDDGGKCPFCGFDMVKNTEDVKMEEKTKITILDDK</sequence>